<evidence type="ECO:0000256" key="8">
    <source>
        <dbReference type="SAM" id="Phobius"/>
    </source>
</evidence>
<evidence type="ECO:0000256" key="5">
    <source>
        <dbReference type="ARBA" id="ARBA00023136"/>
    </source>
</evidence>
<dbReference type="GO" id="GO:0000149">
    <property type="term" value="F:SNARE binding"/>
    <property type="evidence" value="ECO:0007669"/>
    <property type="project" value="TreeGrafter"/>
</dbReference>
<protein>
    <recommendedName>
        <fullName evidence="9">t-SNARE coiled-coil homology domain-containing protein</fullName>
    </recommendedName>
</protein>
<dbReference type="InterPro" id="IPR045242">
    <property type="entry name" value="Syntaxin"/>
</dbReference>
<comment type="caution">
    <text evidence="10">The sequence shown here is derived from an EMBL/GenBank/DDBJ whole genome shotgun (WGS) entry which is preliminary data.</text>
</comment>
<feature type="compositionally biased region" description="Basic and acidic residues" evidence="7">
    <location>
        <begin position="52"/>
        <end position="66"/>
    </location>
</feature>
<sequence length="412" mass="48541">MISLVTFDVRSRERTLRQTSNSDDYPPSPTPPLPIPTHSSHRNTPSPHSPSRRQDYQDTRYRRYEEDVYDDYYDERNHAPQRYDQYPYDKPSTPQPRTPPTPSYSSKSYKKYDDYQENDYEMREVKKSRDWDSRNTKNVPLDDQDAFFEEIGLLKLAIKDIGVQISLIEDHHSRSLAHTSDREQERNAKELEALMDETQKMNQNVKKRIKALELQNARMKNSPDHPMRLTQIGQLKDRFLDTIRRFQNVERDFRKRYRAQIERQILMVNKDATQEDIEQALDSDNPQIFAQSLMNAQRSGQARAVLHEVQTRHDDIKKIEKTILELHQLFMDMQTLVETQGEVIDKIEDMAEATVVNIDEGNKQVDQAVASSKSTRKKKWLCFWLVIIIVIALAFVIWWFALNHVGLKLSKT</sequence>
<evidence type="ECO:0000256" key="4">
    <source>
        <dbReference type="ARBA" id="ARBA00022989"/>
    </source>
</evidence>
<dbReference type="GO" id="GO:0006886">
    <property type="term" value="P:intracellular protein transport"/>
    <property type="evidence" value="ECO:0007669"/>
    <property type="project" value="TreeGrafter"/>
</dbReference>
<dbReference type="PROSITE" id="PS50192">
    <property type="entry name" value="T_SNARE"/>
    <property type="match status" value="1"/>
</dbReference>
<comment type="subcellular location">
    <subcellularLocation>
        <location evidence="1">Membrane</location>
        <topology evidence="1">Single-pass type IV membrane protein</topology>
    </subcellularLocation>
</comment>
<accession>A0A261Y5Y6</accession>
<keyword evidence="11" id="KW-1185">Reference proteome</keyword>
<gene>
    <name evidence="10" type="ORF">BZG36_00892</name>
</gene>
<dbReference type="GO" id="GO:0006906">
    <property type="term" value="P:vesicle fusion"/>
    <property type="evidence" value="ECO:0007669"/>
    <property type="project" value="TreeGrafter"/>
</dbReference>
<evidence type="ECO:0000256" key="1">
    <source>
        <dbReference type="ARBA" id="ARBA00004211"/>
    </source>
</evidence>
<dbReference type="Gene3D" id="1.20.58.70">
    <property type="match status" value="1"/>
</dbReference>
<proteinExistence type="inferred from homology"/>
<dbReference type="GO" id="GO:0005484">
    <property type="term" value="F:SNAP receptor activity"/>
    <property type="evidence" value="ECO:0007669"/>
    <property type="project" value="TreeGrafter"/>
</dbReference>
<keyword evidence="5 8" id="KW-0472">Membrane</keyword>
<dbReference type="AlphaFoldDB" id="A0A261Y5Y6"/>
<feature type="transmembrane region" description="Helical" evidence="8">
    <location>
        <begin position="381"/>
        <end position="401"/>
    </location>
</feature>
<dbReference type="GO" id="GO:0012505">
    <property type="term" value="C:endomembrane system"/>
    <property type="evidence" value="ECO:0007669"/>
    <property type="project" value="TreeGrafter"/>
</dbReference>
<dbReference type="PANTHER" id="PTHR19957:SF307">
    <property type="entry name" value="PROTEIN SSO1-RELATED"/>
    <property type="match status" value="1"/>
</dbReference>
<dbReference type="GO" id="GO:0005886">
    <property type="term" value="C:plasma membrane"/>
    <property type="evidence" value="ECO:0007669"/>
    <property type="project" value="TreeGrafter"/>
</dbReference>
<dbReference type="Proteomes" id="UP000242875">
    <property type="component" value="Unassembled WGS sequence"/>
</dbReference>
<dbReference type="Pfam" id="PF05739">
    <property type="entry name" value="SNARE"/>
    <property type="match status" value="1"/>
</dbReference>
<feature type="compositionally biased region" description="Pro residues" evidence="7">
    <location>
        <begin position="93"/>
        <end position="102"/>
    </location>
</feature>
<dbReference type="InterPro" id="IPR006011">
    <property type="entry name" value="Syntaxin_N"/>
</dbReference>
<dbReference type="GO" id="GO:0006887">
    <property type="term" value="P:exocytosis"/>
    <property type="evidence" value="ECO:0007669"/>
    <property type="project" value="TreeGrafter"/>
</dbReference>
<evidence type="ECO:0000256" key="7">
    <source>
        <dbReference type="SAM" id="MobiDB-lite"/>
    </source>
</evidence>
<comment type="similarity">
    <text evidence="2">Belongs to the syntaxin family.</text>
</comment>
<dbReference type="Pfam" id="PF00804">
    <property type="entry name" value="Syntaxin"/>
    <property type="match status" value="1"/>
</dbReference>
<feature type="compositionally biased region" description="Pro residues" evidence="7">
    <location>
        <begin position="26"/>
        <end position="35"/>
    </location>
</feature>
<dbReference type="GO" id="GO:0031201">
    <property type="term" value="C:SNARE complex"/>
    <property type="evidence" value="ECO:0007669"/>
    <property type="project" value="TreeGrafter"/>
</dbReference>
<name>A0A261Y5Y6_9FUNG</name>
<dbReference type="InterPro" id="IPR000727">
    <property type="entry name" value="T_SNARE_dom"/>
</dbReference>
<organism evidence="10 11">
    <name type="scientific">Bifiguratus adelaidae</name>
    <dbReference type="NCBI Taxonomy" id="1938954"/>
    <lineage>
        <taxon>Eukaryota</taxon>
        <taxon>Fungi</taxon>
        <taxon>Fungi incertae sedis</taxon>
        <taxon>Mucoromycota</taxon>
        <taxon>Mucoromycotina</taxon>
        <taxon>Endogonomycetes</taxon>
        <taxon>Endogonales</taxon>
        <taxon>Endogonales incertae sedis</taxon>
        <taxon>Bifiguratus</taxon>
    </lineage>
</organism>
<feature type="region of interest" description="Disordered" evidence="7">
    <location>
        <begin position="1"/>
        <end position="116"/>
    </location>
</feature>
<reference evidence="10 11" key="1">
    <citation type="journal article" date="2017" name="Mycologia">
        <title>Bifiguratus adelaidae, gen. et sp. nov., a new member of Mucoromycotina in endophytic and soil-dwelling habitats.</title>
        <authorList>
            <person name="Torres-Cruz T.J."/>
            <person name="Billingsley Tobias T.L."/>
            <person name="Almatruk M."/>
            <person name="Hesse C."/>
            <person name="Kuske C.R."/>
            <person name="Desiro A."/>
            <person name="Benucci G.M."/>
            <person name="Bonito G."/>
            <person name="Stajich J.E."/>
            <person name="Dunlap C."/>
            <person name="Arnold A.E."/>
            <person name="Porras-Alfaro A."/>
        </authorList>
    </citation>
    <scope>NUCLEOTIDE SEQUENCE [LARGE SCALE GENOMIC DNA]</scope>
    <source>
        <strain evidence="10 11">AZ0501</strain>
    </source>
</reference>
<dbReference type="CDD" id="cd15849">
    <property type="entry name" value="SNARE_Sso1"/>
    <property type="match status" value="1"/>
</dbReference>
<evidence type="ECO:0000313" key="10">
    <source>
        <dbReference type="EMBL" id="OZJ05894.1"/>
    </source>
</evidence>
<dbReference type="PANTHER" id="PTHR19957">
    <property type="entry name" value="SYNTAXIN"/>
    <property type="match status" value="1"/>
</dbReference>
<feature type="domain" description="T-SNARE coiled-coil homology" evidence="9">
    <location>
        <begin position="306"/>
        <end position="368"/>
    </location>
</feature>
<evidence type="ECO:0000259" key="9">
    <source>
        <dbReference type="PROSITE" id="PS50192"/>
    </source>
</evidence>
<dbReference type="EMBL" id="MVBO01000009">
    <property type="protein sequence ID" value="OZJ05894.1"/>
    <property type="molecule type" value="Genomic_DNA"/>
</dbReference>
<dbReference type="SMART" id="SM00503">
    <property type="entry name" value="SynN"/>
    <property type="match status" value="1"/>
</dbReference>
<dbReference type="Gene3D" id="1.20.5.110">
    <property type="match status" value="1"/>
</dbReference>
<dbReference type="InterPro" id="IPR010989">
    <property type="entry name" value="SNARE"/>
</dbReference>
<evidence type="ECO:0000256" key="6">
    <source>
        <dbReference type="SAM" id="Coils"/>
    </source>
</evidence>
<keyword evidence="6" id="KW-0175">Coiled coil</keyword>
<dbReference type="SMART" id="SM00397">
    <property type="entry name" value="t_SNARE"/>
    <property type="match status" value="1"/>
</dbReference>
<keyword evidence="3 8" id="KW-0812">Transmembrane</keyword>
<dbReference type="OrthoDB" id="10255013at2759"/>
<feature type="coiled-coil region" evidence="6">
    <location>
        <begin position="181"/>
        <end position="222"/>
    </location>
</feature>
<evidence type="ECO:0000256" key="3">
    <source>
        <dbReference type="ARBA" id="ARBA00022692"/>
    </source>
</evidence>
<evidence type="ECO:0000256" key="2">
    <source>
        <dbReference type="ARBA" id="ARBA00009063"/>
    </source>
</evidence>
<keyword evidence="4 8" id="KW-1133">Transmembrane helix</keyword>
<dbReference type="SUPFAM" id="SSF47661">
    <property type="entry name" value="t-snare proteins"/>
    <property type="match status" value="1"/>
</dbReference>
<dbReference type="GO" id="GO:0048278">
    <property type="term" value="P:vesicle docking"/>
    <property type="evidence" value="ECO:0007669"/>
    <property type="project" value="TreeGrafter"/>
</dbReference>
<evidence type="ECO:0000313" key="11">
    <source>
        <dbReference type="Proteomes" id="UP000242875"/>
    </source>
</evidence>